<dbReference type="RefSeq" id="WP_157428636.1">
    <property type="nucleotide sequence ID" value="NZ_BAAANK010000004.1"/>
</dbReference>
<gene>
    <name evidence="2" type="ORF">GCM10009750_16620</name>
</gene>
<evidence type="ECO:0008006" key="4">
    <source>
        <dbReference type="Google" id="ProtNLM"/>
    </source>
</evidence>
<feature type="transmembrane region" description="Helical" evidence="1">
    <location>
        <begin position="32"/>
        <end position="51"/>
    </location>
</feature>
<keyword evidence="1" id="KW-0472">Membrane</keyword>
<organism evidence="2 3">
    <name type="scientific">Agromyces salentinus</name>
    <dbReference type="NCBI Taxonomy" id="269421"/>
    <lineage>
        <taxon>Bacteria</taxon>
        <taxon>Bacillati</taxon>
        <taxon>Actinomycetota</taxon>
        <taxon>Actinomycetes</taxon>
        <taxon>Micrococcales</taxon>
        <taxon>Microbacteriaceae</taxon>
        <taxon>Agromyces</taxon>
    </lineage>
</organism>
<name>A0ABN2MPN2_9MICO</name>
<keyword evidence="1" id="KW-0812">Transmembrane</keyword>
<sequence>MSSAPIVPGHGPGSEASGDRAVVADRAPAPPLWLEVGLAVVFGVFYAYDVWEVVESIVQLLGLGLTFSTAGWVVMIAALVAPLACFAVAFALGRRYGVLGRLALYFTGLCVSAVLFLSLSVLLGQLGGVVA</sequence>
<dbReference type="Proteomes" id="UP001501746">
    <property type="component" value="Unassembled WGS sequence"/>
</dbReference>
<feature type="transmembrane region" description="Helical" evidence="1">
    <location>
        <begin position="71"/>
        <end position="92"/>
    </location>
</feature>
<comment type="caution">
    <text evidence="2">The sequence shown here is derived from an EMBL/GenBank/DDBJ whole genome shotgun (WGS) entry which is preliminary data.</text>
</comment>
<protein>
    <recommendedName>
        <fullName evidence="4">Bacitracin resistance protein</fullName>
    </recommendedName>
</protein>
<dbReference type="EMBL" id="BAAANK010000004">
    <property type="protein sequence ID" value="GAA1833039.1"/>
    <property type="molecule type" value="Genomic_DNA"/>
</dbReference>
<evidence type="ECO:0000313" key="2">
    <source>
        <dbReference type="EMBL" id="GAA1833039.1"/>
    </source>
</evidence>
<proteinExistence type="predicted"/>
<feature type="transmembrane region" description="Helical" evidence="1">
    <location>
        <begin position="104"/>
        <end position="126"/>
    </location>
</feature>
<evidence type="ECO:0000313" key="3">
    <source>
        <dbReference type="Proteomes" id="UP001501746"/>
    </source>
</evidence>
<keyword evidence="3" id="KW-1185">Reference proteome</keyword>
<evidence type="ECO:0000256" key="1">
    <source>
        <dbReference type="SAM" id="Phobius"/>
    </source>
</evidence>
<reference evidence="2 3" key="1">
    <citation type="journal article" date="2019" name="Int. J. Syst. Evol. Microbiol.">
        <title>The Global Catalogue of Microorganisms (GCM) 10K type strain sequencing project: providing services to taxonomists for standard genome sequencing and annotation.</title>
        <authorList>
            <consortium name="The Broad Institute Genomics Platform"/>
            <consortium name="The Broad Institute Genome Sequencing Center for Infectious Disease"/>
            <person name="Wu L."/>
            <person name="Ma J."/>
        </authorList>
    </citation>
    <scope>NUCLEOTIDE SEQUENCE [LARGE SCALE GENOMIC DNA]</scope>
    <source>
        <strain evidence="2 3">JCM 14323</strain>
    </source>
</reference>
<keyword evidence="1" id="KW-1133">Transmembrane helix</keyword>
<accession>A0ABN2MPN2</accession>